<evidence type="ECO:0000256" key="3">
    <source>
        <dbReference type="SAM" id="SignalP"/>
    </source>
</evidence>
<evidence type="ECO:0000313" key="4">
    <source>
        <dbReference type="EMBL" id="KTD57491.1"/>
    </source>
</evidence>
<dbReference type="Gene3D" id="3.90.730.10">
    <property type="entry name" value="Ribonuclease T2-like"/>
    <property type="match status" value="1"/>
</dbReference>
<keyword evidence="5" id="KW-1185">Reference proteome</keyword>
<dbReference type="PATRIC" id="fig|1122169.6.peg.2681"/>
<dbReference type="PROSITE" id="PS00530">
    <property type="entry name" value="RNASE_T2_1"/>
    <property type="match status" value="1"/>
</dbReference>
<name>A0A0W0YLL8_9GAMM</name>
<dbReference type="GO" id="GO:0006401">
    <property type="term" value="P:RNA catabolic process"/>
    <property type="evidence" value="ECO:0007669"/>
    <property type="project" value="TreeGrafter"/>
</dbReference>
<dbReference type="InterPro" id="IPR036430">
    <property type="entry name" value="RNase_T2-like_sf"/>
</dbReference>
<protein>
    <submittedName>
        <fullName evidence="4">Ribonuclease, T2 family</fullName>
    </submittedName>
</protein>
<comment type="similarity">
    <text evidence="1 2">Belongs to the RNase T2 family.</text>
</comment>
<dbReference type="PANTHER" id="PTHR11240:SF22">
    <property type="entry name" value="RIBONUCLEASE T2"/>
    <property type="match status" value="1"/>
</dbReference>
<dbReference type="InterPro" id="IPR001568">
    <property type="entry name" value="RNase_T2-like"/>
</dbReference>
<dbReference type="Proteomes" id="UP000054600">
    <property type="component" value="Unassembled WGS sequence"/>
</dbReference>
<dbReference type="AlphaFoldDB" id="A0A0W0YLL8"/>
<dbReference type="EMBL" id="LNYW01000066">
    <property type="protein sequence ID" value="KTD57491.1"/>
    <property type="molecule type" value="Genomic_DNA"/>
</dbReference>
<reference evidence="4 5" key="1">
    <citation type="submission" date="2015-11" db="EMBL/GenBank/DDBJ databases">
        <title>Genomic analysis of 38 Legionella species identifies large and diverse effector repertoires.</title>
        <authorList>
            <person name="Burstein D."/>
            <person name="Amaro F."/>
            <person name="Zusman T."/>
            <person name="Lifshitz Z."/>
            <person name="Cohen O."/>
            <person name="Gilbert J.A."/>
            <person name="Pupko T."/>
            <person name="Shuman H.A."/>
            <person name="Segal G."/>
        </authorList>
    </citation>
    <scope>NUCLEOTIDE SEQUENCE [LARGE SCALE GENOMIC DNA]</scope>
    <source>
        <strain evidence="4 5">ATCC 49655</strain>
    </source>
</reference>
<keyword evidence="3" id="KW-0732">Signal</keyword>
<evidence type="ECO:0000313" key="5">
    <source>
        <dbReference type="Proteomes" id="UP000054600"/>
    </source>
</evidence>
<dbReference type="eggNOG" id="COG3719">
    <property type="taxonomic scope" value="Bacteria"/>
</dbReference>
<feature type="chain" id="PRO_5006917829" evidence="3">
    <location>
        <begin position="19"/>
        <end position="326"/>
    </location>
</feature>
<feature type="signal peptide" evidence="3">
    <location>
        <begin position="1"/>
        <end position="18"/>
    </location>
</feature>
<dbReference type="InterPro" id="IPR033130">
    <property type="entry name" value="RNase_T2_His_AS_2"/>
</dbReference>
<accession>A0A0W0YLL8</accession>
<dbReference type="PANTHER" id="PTHR11240">
    <property type="entry name" value="RIBONUCLEASE T2"/>
    <property type="match status" value="1"/>
</dbReference>
<sequence length="326" mass="36572">MKKIITLFLISFSFNINASHPVSGTFEATQSCPAYLSKNSKSNPDNLSVEPNKHYQLKEINKSPPDWVRVEFPDHHHTLRWVSASCGVSEYNERNPNNCDGSSGKADSHVLALSSQAGFCETYGYEAGKPECFKLSKNSYQARHLTLHGLWPNQESCGQRYGFCGVKPRPNHCDYSPLELSKNVSENLKKLMPSYHYGSCLERHEWNKHGSCQILSTDDYFSLAMRLVEEVDQSAFGKYLTANKGETVPLATLRELIGKAFGKNSQGKIYLGCKNGKLVDIFIQLPALLPADESIESLIAKAPDNQYHDACTKYVTISNFSRESWI</sequence>
<dbReference type="STRING" id="1122169.Lsha_2332"/>
<organism evidence="4 5">
    <name type="scientific">Legionella shakespearei DSM 23087</name>
    <dbReference type="NCBI Taxonomy" id="1122169"/>
    <lineage>
        <taxon>Bacteria</taxon>
        <taxon>Pseudomonadati</taxon>
        <taxon>Pseudomonadota</taxon>
        <taxon>Gammaproteobacteria</taxon>
        <taxon>Legionellales</taxon>
        <taxon>Legionellaceae</taxon>
        <taxon>Legionella</taxon>
    </lineage>
</organism>
<dbReference type="PROSITE" id="PS00531">
    <property type="entry name" value="RNASE_T2_2"/>
    <property type="match status" value="1"/>
</dbReference>
<gene>
    <name evidence="4" type="ORF">Lsha_2332</name>
</gene>
<dbReference type="Pfam" id="PF00445">
    <property type="entry name" value="Ribonuclease_T2"/>
    <property type="match status" value="1"/>
</dbReference>
<dbReference type="GO" id="GO:0033897">
    <property type="term" value="F:ribonuclease T2 activity"/>
    <property type="evidence" value="ECO:0007669"/>
    <property type="project" value="InterPro"/>
</dbReference>
<dbReference type="InterPro" id="IPR018188">
    <property type="entry name" value="RNase_T2_His_AS_1"/>
</dbReference>
<dbReference type="RefSeq" id="WP_018578297.1">
    <property type="nucleotide sequence ID" value="NZ_KB892434.1"/>
</dbReference>
<comment type="caution">
    <text evidence="4">The sequence shown here is derived from an EMBL/GenBank/DDBJ whole genome shotgun (WGS) entry which is preliminary data.</text>
</comment>
<dbReference type="GO" id="GO:0003723">
    <property type="term" value="F:RNA binding"/>
    <property type="evidence" value="ECO:0007669"/>
    <property type="project" value="InterPro"/>
</dbReference>
<dbReference type="OrthoDB" id="4720638at2"/>
<evidence type="ECO:0000256" key="1">
    <source>
        <dbReference type="ARBA" id="ARBA00007469"/>
    </source>
</evidence>
<evidence type="ECO:0000256" key="2">
    <source>
        <dbReference type="RuleBase" id="RU004328"/>
    </source>
</evidence>
<dbReference type="SUPFAM" id="SSF55895">
    <property type="entry name" value="Ribonuclease Rh-like"/>
    <property type="match status" value="1"/>
</dbReference>
<proteinExistence type="inferred from homology"/>